<organism evidence="1 2">
    <name type="scientific">Trema orientale</name>
    <name type="common">Charcoal tree</name>
    <name type="synonym">Celtis orientalis</name>
    <dbReference type="NCBI Taxonomy" id="63057"/>
    <lineage>
        <taxon>Eukaryota</taxon>
        <taxon>Viridiplantae</taxon>
        <taxon>Streptophyta</taxon>
        <taxon>Embryophyta</taxon>
        <taxon>Tracheophyta</taxon>
        <taxon>Spermatophyta</taxon>
        <taxon>Magnoliopsida</taxon>
        <taxon>eudicotyledons</taxon>
        <taxon>Gunneridae</taxon>
        <taxon>Pentapetalae</taxon>
        <taxon>rosids</taxon>
        <taxon>fabids</taxon>
        <taxon>Rosales</taxon>
        <taxon>Cannabaceae</taxon>
        <taxon>Trema</taxon>
    </lineage>
</organism>
<name>A0A2P5FUG0_TREOI</name>
<keyword evidence="2" id="KW-1185">Reference proteome</keyword>
<sequence length="165" mass="17682">MALLCSTSPWCFQQIPTSVIPASSSSSWKQLRFSIKSPFGCGGGDDHDHHHHHHLSINNGLTKWAASTSTATHPPPFKCFSQNPSQSESQLEFERLFSNLNQATLKREPGSLSSAIFLVAGTTVVTGLLIAEVNVNTMCELGSGGVSLVSMAMRTLGKAGVQIAW</sequence>
<accession>A0A2P5FUG0</accession>
<dbReference type="OrthoDB" id="1746199at2759"/>
<reference evidence="2" key="1">
    <citation type="submission" date="2016-06" db="EMBL/GenBank/DDBJ databases">
        <title>Parallel loss of symbiosis genes in relatives of nitrogen-fixing non-legume Parasponia.</title>
        <authorList>
            <person name="Van Velzen R."/>
            <person name="Holmer R."/>
            <person name="Bu F."/>
            <person name="Rutten L."/>
            <person name="Van Zeijl A."/>
            <person name="Liu W."/>
            <person name="Santuari L."/>
            <person name="Cao Q."/>
            <person name="Sharma T."/>
            <person name="Shen D."/>
            <person name="Roswanjaya Y."/>
            <person name="Wardhani T."/>
            <person name="Kalhor M.S."/>
            <person name="Jansen J."/>
            <person name="Van den Hoogen J."/>
            <person name="Gungor B."/>
            <person name="Hartog M."/>
            <person name="Hontelez J."/>
            <person name="Verver J."/>
            <person name="Yang W.-C."/>
            <person name="Schijlen E."/>
            <person name="Repin R."/>
            <person name="Schilthuizen M."/>
            <person name="Schranz E."/>
            <person name="Heidstra R."/>
            <person name="Miyata K."/>
            <person name="Fedorova E."/>
            <person name="Kohlen W."/>
            <person name="Bisseling T."/>
            <person name="Smit S."/>
            <person name="Geurts R."/>
        </authorList>
    </citation>
    <scope>NUCLEOTIDE SEQUENCE [LARGE SCALE GENOMIC DNA]</scope>
    <source>
        <strain evidence="2">cv. RG33-2</strain>
    </source>
</reference>
<gene>
    <name evidence="1" type="ORF">TorRG33x02_027500</name>
</gene>
<protein>
    <submittedName>
        <fullName evidence="1">Uncharacterized protein</fullName>
    </submittedName>
</protein>
<dbReference type="EMBL" id="JXTC01000008">
    <property type="protein sequence ID" value="POO01443.1"/>
    <property type="molecule type" value="Genomic_DNA"/>
</dbReference>
<dbReference type="PANTHER" id="PTHR32195">
    <property type="entry name" value="OS07G0662800 PROTEIN"/>
    <property type="match status" value="1"/>
</dbReference>
<dbReference type="PANTHER" id="PTHR32195:SF26">
    <property type="entry name" value="TRYPTOPHAN OR TYROSINE TRANSPORTER PROTEIN"/>
    <property type="match status" value="1"/>
</dbReference>
<dbReference type="InParanoid" id="A0A2P5FUG0"/>
<evidence type="ECO:0000313" key="2">
    <source>
        <dbReference type="Proteomes" id="UP000237000"/>
    </source>
</evidence>
<proteinExistence type="predicted"/>
<comment type="caution">
    <text evidence="1">The sequence shown here is derived from an EMBL/GenBank/DDBJ whole genome shotgun (WGS) entry which is preliminary data.</text>
</comment>
<evidence type="ECO:0000313" key="1">
    <source>
        <dbReference type="EMBL" id="POO01443.1"/>
    </source>
</evidence>
<dbReference type="AlphaFoldDB" id="A0A2P5FUG0"/>
<dbReference type="Proteomes" id="UP000237000">
    <property type="component" value="Unassembled WGS sequence"/>
</dbReference>